<feature type="chain" id="PRO_5045946721" evidence="1">
    <location>
        <begin position="26"/>
        <end position="55"/>
    </location>
</feature>
<protein>
    <submittedName>
        <fullName evidence="2">Uncharacterized protein</fullName>
    </submittedName>
</protein>
<proteinExistence type="predicted"/>
<evidence type="ECO:0000256" key="1">
    <source>
        <dbReference type="SAM" id="SignalP"/>
    </source>
</evidence>
<organism evidence="2 3">
    <name type="scientific">Actinoallomurus liliacearum</name>
    <dbReference type="NCBI Taxonomy" id="1080073"/>
    <lineage>
        <taxon>Bacteria</taxon>
        <taxon>Bacillati</taxon>
        <taxon>Actinomycetota</taxon>
        <taxon>Actinomycetes</taxon>
        <taxon>Streptosporangiales</taxon>
        <taxon>Thermomonosporaceae</taxon>
        <taxon>Actinoallomurus</taxon>
    </lineage>
</organism>
<gene>
    <name evidence="2" type="ORF">GCM10023195_11280</name>
</gene>
<sequence length="55" mass="5565">MAAAAATVAAVIALGMALRELPAWAVDTAGGTVVGIRFSFVGHACNTVKQIDYST</sequence>
<keyword evidence="1" id="KW-0732">Signal</keyword>
<accession>A0ABP8TBE9</accession>
<evidence type="ECO:0000313" key="3">
    <source>
        <dbReference type="Proteomes" id="UP001500212"/>
    </source>
</evidence>
<keyword evidence="3" id="KW-1185">Reference proteome</keyword>
<comment type="caution">
    <text evidence="2">The sequence shown here is derived from an EMBL/GenBank/DDBJ whole genome shotgun (WGS) entry which is preliminary data.</text>
</comment>
<reference evidence="3" key="1">
    <citation type="journal article" date="2019" name="Int. J. Syst. Evol. Microbiol.">
        <title>The Global Catalogue of Microorganisms (GCM) 10K type strain sequencing project: providing services to taxonomists for standard genome sequencing and annotation.</title>
        <authorList>
            <consortium name="The Broad Institute Genomics Platform"/>
            <consortium name="The Broad Institute Genome Sequencing Center for Infectious Disease"/>
            <person name="Wu L."/>
            <person name="Ma J."/>
        </authorList>
    </citation>
    <scope>NUCLEOTIDE SEQUENCE [LARGE SCALE GENOMIC DNA]</scope>
    <source>
        <strain evidence="3">JCM 17938</strain>
    </source>
</reference>
<name>A0ABP8TBE9_9ACTN</name>
<feature type="signal peptide" evidence="1">
    <location>
        <begin position="1"/>
        <end position="25"/>
    </location>
</feature>
<dbReference type="EMBL" id="BAABHJ010000002">
    <property type="protein sequence ID" value="GAA4603411.1"/>
    <property type="molecule type" value="Genomic_DNA"/>
</dbReference>
<dbReference type="Proteomes" id="UP001500212">
    <property type="component" value="Unassembled WGS sequence"/>
</dbReference>
<evidence type="ECO:0000313" key="2">
    <source>
        <dbReference type="EMBL" id="GAA4603411.1"/>
    </source>
</evidence>